<gene>
    <name evidence="7" type="ORF">B2A_07823</name>
</gene>
<dbReference type="AlphaFoldDB" id="T0ZKP7"/>
<sequence length="137" mass="14785">SLQVAIVASEYNFDVTLLMVERAKEEIEFLGGTLGPVFKTPGVFDMPLAVDRLLARPDVDALVALGAVIEGETQHDEVVMQQAARKLADLSVQHGKPVGLGITGPGETRLQAQDRIENAAQAVRAVVKMVRRLRDLG</sequence>
<evidence type="ECO:0000313" key="7">
    <source>
        <dbReference type="EMBL" id="EQD48896.1"/>
    </source>
</evidence>
<reference evidence="7" key="1">
    <citation type="submission" date="2013-08" db="EMBL/GenBank/DDBJ databases">
        <authorList>
            <person name="Mendez C."/>
            <person name="Richter M."/>
            <person name="Ferrer M."/>
            <person name="Sanchez J."/>
        </authorList>
    </citation>
    <scope>NUCLEOTIDE SEQUENCE</scope>
</reference>
<feature type="non-terminal residue" evidence="7">
    <location>
        <position position="1"/>
    </location>
</feature>
<dbReference type="EMBL" id="AUZZ01005625">
    <property type="protein sequence ID" value="EQD48896.1"/>
    <property type="molecule type" value="Genomic_DNA"/>
</dbReference>
<dbReference type="EC" id="2.5.1.78" evidence="3"/>
<comment type="caution">
    <text evidence="7">The sequence shown here is derived from an EMBL/GenBank/DDBJ whole genome shotgun (WGS) entry which is preliminary data.</text>
</comment>
<evidence type="ECO:0000256" key="3">
    <source>
        <dbReference type="ARBA" id="ARBA00012664"/>
    </source>
</evidence>
<comment type="similarity">
    <text evidence="2">Belongs to the DMRL synthase family.</text>
</comment>
<proteinExistence type="inferred from homology"/>
<dbReference type="CDD" id="cd09211">
    <property type="entry name" value="Lumazine_synthase_archaeal"/>
    <property type="match status" value="1"/>
</dbReference>
<dbReference type="PANTHER" id="PTHR21058">
    <property type="entry name" value="6,7-DIMETHYL-8-RIBITYLLUMAZINE SYNTHASE DMRL SYNTHASE LUMAZINE SYNTHASE"/>
    <property type="match status" value="1"/>
</dbReference>
<protein>
    <recommendedName>
        <fullName evidence="3">6,7-dimethyl-8-ribityllumazine synthase</fullName>
        <ecNumber evidence="3">2.5.1.78</ecNumber>
    </recommendedName>
</protein>
<reference evidence="7" key="2">
    <citation type="journal article" date="2014" name="ISME J.">
        <title>Microbial stratification in low pH oxic and suboxic macroscopic growths along an acid mine drainage.</title>
        <authorList>
            <person name="Mendez-Garcia C."/>
            <person name="Mesa V."/>
            <person name="Sprenger R.R."/>
            <person name="Richter M."/>
            <person name="Diez M.S."/>
            <person name="Solano J."/>
            <person name="Bargiela R."/>
            <person name="Golyshina O.V."/>
            <person name="Manteca A."/>
            <person name="Ramos J.L."/>
            <person name="Gallego J.R."/>
            <person name="Llorente I."/>
            <person name="Martins Dos Santos V.A."/>
            <person name="Jensen O.N."/>
            <person name="Pelaez A.I."/>
            <person name="Sanchez J."/>
            <person name="Ferrer M."/>
        </authorList>
    </citation>
    <scope>NUCLEOTIDE SEQUENCE</scope>
</reference>
<accession>T0ZKP7</accession>
<evidence type="ECO:0000256" key="4">
    <source>
        <dbReference type="ARBA" id="ARBA00022619"/>
    </source>
</evidence>
<keyword evidence="4" id="KW-0686">Riboflavin biosynthesis</keyword>
<dbReference type="NCBIfam" id="TIGR00114">
    <property type="entry name" value="lumazine-synth"/>
    <property type="match status" value="1"/>
</dbReference>
<comment type="pathway">
    <text evidence="1">Cofactor biosynthesis; riboflavin biosynthesis; riboflavin from 2-hydroxy-3-oxobutyl phosphate and 5-amino-6-(D-ribitylamino)uracil: step 1/2.</text>
</comment>
<keyword evidence="5 7" id="KW-0808">Transferase</keyword>
<comment type="catalytic activity">
    <reaction evidence="6">
        <text>(2S)-2-hydroxy-3-oxobutyl phosphate + 5-amino-6-(D-ribitylamino)uracil = 6,7-dimethyl-8-(1-D-ribityl)lumazine + phosphate + 2 H2O + H(+)</text>
        <dbReference type="Rhea" id="RHEA:26152"/>
        <dbReference type="ChEBI" id="CHEBI:15377"/>
        <dbReference type="ChEBI" id="CHEBI:15378"/>
        <dbReference type="ChEBI" id="CHEBI:15934"/>
        <dbReference type="ChEBI" id="CHEBI:43474"/>
        <dbReference type="ChEBI" id="CHEBI:58201"/>
        <dbReference type="ChEBI" id="CHEBI:58830"/>
        <dbReference type="EC" id="2.5.1.78"/>
    </reaction>
</comment>
<dbReference type="UniPathway" id="UPA00275">
    <property type="reaction ID" value="UER00404"/>
</dbReference>
<dbReference type="GO" id="GO:0009231">
    <property type="term" value="P:riboflavin biosynthetic process"/>
    <property type="evidence" value="ECO:0007669"/>
    <property type="project" value="UniProtKB-UniPathway"/>
</dbReference>
<evidence type="ECO:0000256" key="1">
    <source>
        <dbReference type="ARBA" id="ARBA00004917"/>
    </source>
</evidence>
<evidence type="ECO:0000256" key="5">
    <source>
        <dbReference type="ARBA" id="ARBA00022679"/>
    </source>
</evidence>
<dbReference type="PANTHER" id="PTHR21058:SF0">
    <property type="entry name" value="6,7-DIMETHYL-8-RIBITYLLUMAZINE SYNTHASE"/>
    <property type="match status" value="1"/>
</dbReference>
<evidence type="ECO:0000256" key="6">
    <source>
        <dbReference type="ARBA" id="ARBA00048785"/>
    </source>
</evidence>
<dbReference type="Pfam" id="PF00885">
    <property type="entry name" value="DMRL_synthase"/>
    <property type="match status" value="1"/>
</dbReference>
<dbReference type="InterPro" id="IPR034964">
    <property type="entry name" value="LS"/>
</dbReference>
<dbReference type="GO" id="GO:0009349">
    <property type="term" value="C:riboflavin synthase complex"/>
    <property type="evidence" value="ECO:0007669"/>
    <property type="project" value="InterPro"/>
</dbReference>
<dbReference type="HAMAP" id="MF_00178">
    <property type="entry name" value="Lumazine_synth"/>
    <property type="match status" value="1"/>
</dbReference>
<dbReference type="SUPFAM" id="SSF52121">
    <property type="entry name" value="Lumazine synthase"/>
    <property type="match status" value="1"/>
</dbReference>
<name>T0ZKP7_9ZZZZ</name>
<evidence type="ECO:0000256" key="2">
    <source>
        <dbReference type="ARBA" id="ARBA00007424"/>
    </source>
</evidence>
<organism evidence="7">
    <name type="scientific">mine drainage metagenome</name>
    <dbReference type="NCBI Taxonomy" id="410659"/>
    <lineage>
        <taxon>unclassified sequences</taxon>
        <taxon>metagenomes</taxon>
        <taxon>ecological metagenomes</taxon>
    </lineage>
</organism>
<dbReference type="Gene3D" id="3.40.50.960">
    <property type="entry name" value="Lumazine/riboflavin synthase"/>
    <property type="match status" value="1"/>
</dbReference>
<dbReference type="GO" id="GO:0000906">
    <property type="term" value="F:6,7-dimethyl-8-ribityllumazine synthase activity"/>
    <property type="evidence" value="ECO:0007669"/>
    <property type="project" value="UniProtKB-EC"/>
</dbReference>
<dbReference type="InterPro" id="IPR002180">
    <property type="entry name" value="LS/RS"/>
</dbReference>
<dbReference type="InterPro" id="IPR036467">
    <property type="entry name" value="LS/RS_sf"/>
</dbReference>